<keyword evidence="2" id="KW-1185">Reference proteome</keyword>
<dbReference type="Proteomes" id="UP001205748">
    <property type="component" value="Unassembled WGS sequence"/>
</dbReference>
<comment type="caution">
    <text evidence="1">The sequence shown here is derived from an EMBL/GenBank/DDBJ whole genome shotgun (WGS) entry which is preliminary data.</text>
</comment>
<dbReference type="EMBL" id="JANKAS010000003">
    <property type="protein sequence ID" value="MCR1898466.1"/>
    <property type="molecule type" value="Genomic_DNA"/>
</dbReference>
<dbReference type="RefSeq" id="WP_257529933.1">
    <property type="nucleotide sequence ID" value="NZ_JANKAS010000003.1"/>
</dbReference>
<evidence type="ECO:0000313" key="1">
    <source>
        <dbReference type="EMBL" id="MCR1898466.1"/>
    </source>
</evidence>
<name>A0AAE3HE53_9FIRM</name>
<sequence>MSGVNNVNIGDLIIIYRTAEQGKSAEYSSVATSVCTLIEKKNISEFSTLERFMDYCGKGTVFTRTELEKFWR</sequence>
<reference evidence="1" key="1">
    <citation type="submission" date="2022-07" db="EMBL/GenBank/DDBJ databases">
        <title>Enhanced cultured diversity of the mouse gut microbiota enables custom-made synthetic communities.</title>
        <authorList>
            <person name="Afrizal A."/>
        </authorList>
    </citation>
    <scope>NUCLEOTIDE SEQUENCE</scope>
    <source>
        <strain evidence="1">DSM 28593</strain>
    </source>
</reference>
<protein>
    <submittedName>
        <fullName evidence="1">Uncharacterized protein</fullName>
    </submittedName>
</protein>
<evidence type="ECO:0000313" key="2">
    <source>
        <dbReference type="Proteomes" id="UP001205748"/>
    </source>
</evidence>
<dbReference type="AlphaFoldDB" id="A0AAE3HE53"/>
<proteinExistence type="predicted"/>
<organism evidence="1 2">
    <name type="scientific">Irregularibacter muris</name>
    <dbReference type="NCBI Taxonomy" id="1796619"/>
    <lineage>
        <taxon>Bacteria</taxon>
        <taxon>Bacillati</taxon>
        <taxon>Bacillota</taxon>
        <taxon>Clostridia</taxon>
        <taxon>Eubacteriales</taxon>
        <taxon>Eubacteriaceae</taxon>
        <taxon>Irregularibacter</taxon>
    </lineage>
</organism>
<gene>
    <name evidence="1" type="ORF">NSA47_05605</name>
</gene>
<accession>A0AAE3HE53</accession>